<protein>
    <submittedName>
        <fullName evidence="7">4,5-DOPA dioxygenase extradiol</fullName>
    </submittedName>
</protein>
<gene>
    <name evidence="7" type="ORF">SAMN06272737_10125</name>
</gene>
<dbReference type="PANTHER" id="PTHR30096:SF0">
    <property type="entry name" value="4,5-DOPA DIOXYGENASE EXTRADIOL-LIKE PROTEIN"/>
    <property type="match status" value="1"/>
</dbReference>
<name>A0A238UNV8_9ACTN</name>
<evidence type="ECO:0000256" key="5">
    <source>
        <dbReference type="ARBA" id="ARBA00023002"/>
    </source>
</evidence>
<dbReference type="PANTHER" id="PTHR30096">
    <property type="entry name" value="4,5-DOPA DIOXYGENASE EXTRADIOL-LIKE PROTEIN"/>
    <property type="match status" value="1"/>
</dbReference>
<proteinExistence type="inferred from homology"/>
<sequence>MTTAATRSTTAAADARIPAQHPFAEHLRRVAAEGTGQGSWTPDDGPLPSLYISHGAPMLFEMTDWMTQLHDWARSLPRPKAILIVSAHWESAPLSLSTTRPTELVYDFGGFDPLYYSMRYDTPDATDLARQVAALMPDTEPVHEHSRRGLDHGAWVPLKIMYPEADIPVLQLSMPTHDPARLLALGQRLRTLREEGVLVIGSGYMTHGLPFLTREMFAGKVVPGWSTDFDIWAAEALASGNVDELARFSTAAPGMPYAHPTVEHFTPLFVTLGAAADPAAPVTTTIDGYALGLAKRSFQAA</sequence>
<comment type="cofactor">
    <cofactor evidence="1">
        <name>Zn(2+)</name>
        <dbReference type="ChEBI" id="CHEBI:29105"/>
    </cofactor>
</comment>
<evidence type="ECO:0000256" key="4">
    <source>
        <dbReference type="ARBA" id="ARBA00022833"/>
    </source>
</evidence>
<evidence type="ECO:0000256" key="1">
    <source>
        <dbReference type="ARBA" id="ARBA00001947"/>
    </source>
</evidence>
<evidence type="ECO:0000256" key="3">
    <source>
        <dbReference type="ARBA" id="ARBA00022723"/>
    </source>
</evidence>
<dbReference type="CDD" id="cd07363">
    <property type="entry name" value="45_DOPA_Dioxygenase"/>
    <property type="match status" value="1"/>
</dbReference>
<feature type="domain" description="Extradiol ring-cleavage dioxygenase class III enzyme subunit B" evidence="6">
    <location>
        <begin position="62"/>
        <end position="277"/>
    </location>
</feature>
<dbReference type="GO" id="GO:0008270">
    <property type="term" value="F:zinc ion binding"/>
    <property type="evidence" value="ECO:0007669"/>
    <property type="project" value="InterPro"/>
</dbReference>
<dbReference type="InterPro" id="IPR014436">
    <property type="entry name" value="Extradiol_dOase_DODA"/>
</dbReference>
<evidence type="ECO:0000313" key="8">
    <source>
        <dbReference type="Proteomes" id="UP000198403"/>
    </source>
</evidence>
<keyword evidence="4" id="KW-0862">Zinc</keyword>
<keyword evidence="7" id="KW-0223">Dioxygenase</keyword>
<dbReference type="Proteomes" id="UP000198403">
    <property type="component" value="Unassembled WGS sequence"/>
</dbReference>
<keyword evidence="5" id="KW-0560">Oxidoreductase</keyword>
<evidence type="ECO:0000259" key="6">
    <source>
        <dbReference type="Pfam" id="PF02900"/>
    </source>
</evidence>
<accession>A0A238UNV8</accession>
<dbReference type="EMBL" id="FZNO01000001">
    <property type="protein sequence ID" value="SNR22989.1"/>
    <property type="molecule type" value="Genomic_DNA"/>
</dbReference>
<dbReference type="AlphaFoldDB" id="A0A238UNV8"/>
<organism evidence="7 8">
    <name type="scientific">Blastococcus mobilis</name>
    <dbReference type="NCBI Taxonomy" id="1938746"/>
    <lineage>
        <taxon>Bacteria</taxon>
        <taxon>Bacillati</taxon>
        <taxon>Actinomycetota</taxon>
        <taxon>Actinomycetes</taxon>
        <taxon>Geodermatophilales</taxon>
        <taxon>Geodermatophilaceae</taxon>
        <taxon>Blastococcus</taxon>
    </lineage>
</organism>
<evidence type="ECO:0000313" key="7">
    <source>
        <dbReference type="EMBL" id="SNR22989.1"/>
    </source>
</evidence>
<dbReference type="GO" id="GO:0016702">
    <property type="term" value="F:oxidoreductase activity, acting on single donors with incorporation of molecular oxygen, incorporation of two atoms of oxygen"/>
    <property type="evidence" value="ECO:0007669"/>
    <property type="project" value="UniProtKB-ARBA"/>
</dbReference>
<dbReference type="SUPFAM" id="SSF53213">
    <property type="entry name" value="LigB-like"/>
    <property type="match status" value="1"/>
</dbReference>
<dbReference type="OrthoDB" id="9790889at2"/>
<dbReference type="Gene3D" id="3.40.830.10">
    <property type="entry name" value="LigB-like"/>
    <property type="match status" value="1"/>
</dbReference>
<dbReference type="RefSeq" id="WP_089334567.1">
    <property type="nucleotide sequence ID" value="NZ_FZNO01000001.1"/>
</dbReference>
<keyword evidence="8" id="KW-1185">Reference proteome</keyword>
<comment type="similarity">
    <text evidence="2">Belongs to the DODA-type extradiol aromatic ring-opening dioxygenase family.</text>
</comment>
<keyword evidence="3" id="KW-0479">Metal-binding</keyword>
<dbReference type="Pfam" id="PF02900">
    <property type="entry name" value="LigB"/>
    <property type="match status" value="1"/>
</dbReference>
<reference evidence="7 8" key="1">
    <citation type="submission" date="2017-06" db="EMBL/GenBank/DDBJ databases">
        <authorList>
            <person name="Kim H.J."/>
            <person name="Triplett B.A."/>
        </authorList>
    </citation>
    <scope>NUCLEOTIDE SEQUENCE [LARGE SCALE GENOMIC DNA]</scope>
    <source>
        <strain evidence="7 8">DSM 44272</strain>
    </source>
</reference>
<dbReference type="GO" id="GO:0008198">
    <property type="term" value="F:ferrous iron binding"/>
    <property type="evidence" value="ECO:0007669"/>
    <property type="project" value="InterPro"/>
</dbReference>
<dbReference type="InterPro" id="IPR004183">
    <property type="entry name" value="Xdiol_dOase_suB"/>
</dbReference>
<dbReference type="PIRSF" id="PIRSF006157">
    <property type="entry name" value="Doxgns_DODA"/>
    <property type="match status" value="1"/>
</dbReference>
<evidence type="ECO:0000256" key="2">
    <source>
        <dbReference type="ARBA" id="ARBA00007581"/>
    </source>
</evidence>